<proteinExistence type="inferred from homology"/>
<evidence type="ECO:0000256" key="3">
    <source>
        <dbReference type="ARBA" id="ARBA00022490"/>
    </source>
</evidence>
<keyword evidence="8" id="KW-1185">Reference proteome</keyword>
<evidence type="ECO:0000256" key="1">
    <source>
        <dbReference type="ARBA" id="ARBA00004300"/>
    </source>
</evidence>
<evidence type="ECO:0000256" key="6">
    <source>
        <dbReference type="SAM" id="Coils"/>
    </source>
</evidence>
<protein>
    <submittedName>
        <fullName evidence="9">Outer dense fiber protein 2 isoform X4</fullName>
    </submittedName>
</protein>
<evidence type="ECO:0000256" key="4">
    <source>
        <dbReference type="ARBA" id="ARBA00023054"/>
    </source>
</evidence>
<name>A0ABM4BER5_HYDVU</name>
<reference evidence="9" key="2">
    <citation type="submission" date="2025-08" db="UniProtKB">
        <authorList>
            <consortium name="RefSeq"/>
        </authorList>
    </citation>
    <scope>IDENTIFICATION</scope>
</reference>
<feature type="region of interest" description="Disordered" evidence="7">
    <location>
        <begin position="1"/>
        <end position="49"/>
    </location>
</feature>
<comment type="subcellular location">
    <subcellularLocation>
        <location evidence="1">Cytoplasm</location>
        <location evidence="1">Cytoskeleton</location>
        <location evidence="1">Microtubule organizing center</location>
        <location evidence="1">Centrosome</location>
    </subcellularLocation>
</comment>
<evidence type="ECO:0000256" key="7">
    <source>
        <dbReference type="SAM" id="MobiDB-lite"/>
    </source>
</evidence>
<dbReference type="SUPFAM" id="SSF57997">
    <property type="entry name" value="Tropomyosin"/>
    <property type="match status" value="1"/>
</dbReference>
<keyword evidence="4 6" id="KW-0175">Coiled coil</keyword>
<comment type="similarity">
    <text evidence="2">Belongs to the ODF2 family.</text>
</comment>
<evidence type="ECO:0000313" key="9">
    <source>
        <dbReference type="RefSeq" id="XP_065647433.1"/>
    </source>
</evidence>
<feature type="coiled-coil region" evidence="6">
    <location>
        <begin position="112"/>
        <end position="188"/>
    </location>
</feature>
<dbReference type="PANTHER" id="PTHR23162:SF10">
    <property type="entry name" value="FI13205P"/>
    <property type="match status" value="1"/>
</dbReference>
<feature type="coiled-coil region" evidence="6">
    <location>
        <begin position="217"/>
        <end position="345"/>
    </location>
</feature>
<dbReference type="InterPro" id="IPR026099">
    <property type="entry name" value="Odf2-rel"/>
</dbReference>
<evidence type="ECO:0000313" key="8">
    <source>
        <dbReference type="Proteomes" id="UP001652625"/>
    </source>
</evidence>
<evidence type="ECO:0000256" key="5">
    <source>
        <dbReference type="ARBA" id="ARBA00023212"/>
    </source>
</evidence>
<dbReference type="GeneID" id="100207974"/>
<evidence type="ECO:0000256" key="2">
    <source>
        <dbReference type="ARBA" id="ARBA00009316"/>
    </source>
</evidence>
<dbReference type="PANTHER" id="PTHR23162">
    <property type="entry name" value="OUTER DENSE FIBER OF SPERM TAILS 2"/>
    <property type="match status" value="1"/>
</dbReference>
<organism evidence="8 9">
    <name type="scientific">Hydra vulgaris</name>
    <name type="common">Hydra</name>
    <name type="synonym">Hydra attenuata</name>
    <dbReference type="NCBI Taxonomy" id="6087"/>
    <lineage>
        <taxon>Eukaryota</taxon>
        <taxon>Metazoa</taxon>
        <taxon>Cnidaria</taxon>
        <taxon>Hydrozoa</taxon>
        <taxon>Hydroidolina</taxon>
        <taxon>Anthoathecata</taxon>
        <taxon>Aplanulata</taxon>
        <taxon>Hydridae</taxon>
        <taxon>Hydra</taxon>
    </lineage>
</organism>
<dbReference type="RefSeq" id="XP_065647433.1">
    <property type="nucleotide sequence ID" value="XM_065791361.1"/>
</dbReference>
<keyword evidence="5" id="KW-0206">Cytoskeleton</keyword>
<feature type="coiled-coil region" evidence="6">
    <location>
        <begin position="466"/>
        <end position="765"/>
    </location>
</feature>
<dbReference type="Proteomes" id="UP001652625">
    <property type="component" value="Chromosome 02"/>
</dbReference>
<keyword evidence="3" id="KW-0963">Cytoplasm</keyword>
<accession>A0ABM4BER5</accession>
<gene>
    <name evidence="9" type="primary">LOC100207974</name>
</gene>
<sequence>MSMKVKNASSKAKKKVLTTTKGPAEKNPNLVKKAPFIPPPGKTSPSKSLAWESSSHRLEIVPPLSKNKSHTMVINDLSHSEEETESKHQYDMRINRLLADVSFDEIKTGEQLNASRRLIEDQEEEIKAYKKDLNLTTHDFAKARRSLELLSKEVELSKNETDLLNEEKKALLKKLRQVENEGQEAALEALKWRDACKKLKKDQKNSSTDYYGISQQRNALLEKLAELEESNQSLRSLLKQAQRRMDDDQKNIDKCEILMRKLVEAEAKIQEQSAQLSEQDQQIDSLLSQIKADKHHALAFNDLQKTMETTRSHLQNSLRTKESEVSNLTAQFKNLEDRYNQSLLELEHYQGLLAATRDKALKDKENFKKAAHSQRERAYKNEEENKQLHEDISNAVSELESAKVTLEQLTKINCELKKERNNLHDEVQSFKKSILDLGNIMELSSKSIHSGPTYVLKKLHSKMTKMKSIKAENEKLKGVLKDLEGRVKASEKSDSKKLYLVESELKQLQDAVNQYEILANEYKSQLENSNVEIGILNRKIESMEREHKQKLHETMNDINEMQNVLHNKTLEMASYPELLKASEIRYQNAQERALSAENKITEHTRLITELTFKIESHTEQLERLRNKYNSKHDQCKVMSEELHIFKRKMQDNEVSHRELLMSISRKDESIRSLQESLEEQKINNERIIQQLEVALGDSKRQLEIQKEKTLAKERSAQARIMDLEAQLMRSSQNAELLKRTKEEAERKFNSRLQDMRDRLEQANSTTKSMQTYVQFLKSTYANVFSDDIPSDFNEV</sequence>
<feature type="compositionally biased region" description="Low complexity" evidence="7">
    <location>
        <begin position="1"/>
        <end position="10"/>
    </location>
</feature>
<reference evidence="8" key="1">
    <citation type="submission" date="2025-05" db="UniProtKB">
        <authorList>
            <consortium name="RefSeq"/>
        </authorList>
    </citation>
    <scope>NUCLEOTIDE SEQUENCE [LARGE SCALE GENOMIC DNA]</scope>
</reference>